<evidence type="ECO:0000256" key="1">
    <source>
        <dbReference type="SAM" id="MobiDB-lite"/>
    </source>
</evidence>
<gene>
    <name evidence="2" type="ORF">SAMN04489707_1001184</name>
</gene>
<organism evidence="2 3">
    <name type="scientific">Paenacidovorax caeni</name>
    <dbReference type="NCBI Taxonomy" id="343013"/>
    <lineage>
        <taxon>Bacteria</taxon>
        <taxon>Pseudomonadati</taxon>
        <taxon>Pseudomonadota</taxon>
        <taxon>Betaproteobacteria</taxon>
        <taxon>Burkholderiales</taxon>
        <taxon>Comamonadaceae</taxon>
        <taxon>Paenacidovorax</taxon>
    </lineage>
</organism>
<reference evidence="2 3" key="1">
    <citation type="submission" date="2016-10" db="EMBL/GenBank/DDBJ databases">
        <authorList>
            <person name="de Groot N.N."/>
        </authorList>
    </citation>
    <scope>NUCLEOTIDE SEQUENCE [LARGE SCALE GENOMIC DNA]</scope>
    <source>
        <strain evidence="2 3">R-24608</strain>
    </source>
</reference>
<dbReference type="STRING" id="343013.SAMN04489707_1001184"/>
<dbReference type="Proteomes" id="UP000183656">
    <property type="component" value="Unassembled WGS sequence"/>
</dbReference>
<evidence type="ECO:0000313" key="2">
    <source>
        <dbReference type="EMBL" id="SFU31400.1"/>
    </source>
</evidence>
<dbReference type="OrthoDB" id="5405416at2"/>
<feature type="compositionally biased region" description="Basic and acidic residues" evidence="1">
    <location>
        <begin position="311"/>
        <end position="331"/>
    </location>
</feature>
<feature type="region of interest" description="Disordered" evidence="1">
    <location>
        <begin position="305"/>
        <end position="331"/>
    </location>
</feature>
<dbReference type="AlphaFoldDB" id="A0A1I7F5I7"/>
<evidence type="ECO:0000313" key="3">
    <source>
        <dbReference type="Proteomes" id="UP000183656"/>
    </source>
</evidence>
<evidence type="ECO:0008006" key="4">
    <source>
        <dbReference type="Google" id="ProtNLM"/>
    </source>
</evidence>
<keyword evidence="3" id="KW-1185">Reference proteome</keyword>
<dbReference type="RefSeq" id="WP_054255447.1">
    <property type="nucleotide sequence ID" value="NZ_CYIG01000007.1"/>
</dbReference>
<sequence length="331" mass="36389">MPKKTDLQGKPDKAFEAELARRLRERARDLLAGQTEVLQILKDARTQILATLAGLPSDWQQWQLSRLLGQIEDVLEGATGKAGVLFGLRMDGAWRAGEDFIDKPLALIGQAVELRLAQLDVGVLKQMKAFGTLRLKDVGQEALRKIGRQLGLVTIGGQTPFAAIKQVQALLEGESPRRATAIVHTEVSRAFAMAANERLEQAAELVPGLCKQWRRSGKIHSRWNHDLMDGRVVEVGKPFKVPNPGGGMDLMQCPHDPKAPPEQVIHCGCISLPWMKHWKVMTPGAKPFSELELKLDGRKAALDQAAKKAGGRREGEAVIQKETEKEAALAH</sequence>
<dbReference type="EMBL" id="FPBX01000001">
    <property type="protein sequence ID" value="SFU31400.1"/>
    <property type="molecule type" value="Genomic_DNA"/>
</dbReference>
<proteinExistence type="predicted"/>
<name>A0A1I7F5I7_9BURK</name>
<accession>A0A1I7F5I7</accession>
<protein>
    <recommendedName>
        <fullName evidence="4">Phage Mu protein F like protein</fullName>
    </recommendedName>
</protein>